<comment type="caution">
    <text evidence="2">The sequence shown here is derived from an EMBL/GenBank/DDBJ whole genome shotgun (WGS) entry which is preliminary data.</text>
</comment>
<dbReference type="PANTHER" id="PTHR37992:SF1">
    <property type="entry name" value="DUF1774-DOMAIN-CONTAINING PROTEIN"/>
    <property type="match status" value="1"/>
</dbReference>
<dbReference type="Pfam" id="PF08611">
    <property type="entry name" value="DUF1774"/>
    <property type="match status" value="1"/>
</dbReference>
<dbReference type="RefSeq" id="XP_049182865.1">
    <property type="nucleotide sequence ID" value="XM_049323274.1"/>
</dbReference>
<dbReference type="InterPro" id="IPR013920">
    <property type="entry name" value="DUF1774_fun"/>
</dbReference>
<sequence>MASSSQEQLTTYKAVSVITFLLSIYGGLNYVGVPEGDLAHTPYSGSNLLLFIYWGIMYVWQLIYIIQAFFSLDEYRSSVIQLVGWHFPVFNVLAYIWFEFFTRGHYFLSELTLIINFINTLILYFGHKTFAVKPLTNWLLIHVPLVALTMSWLLYAIFWNGAIWLHIHKTWGRIVANIFIWNFLLVPGFFLLLFNDWATGLSFSFLMFALGFGQLGTKVFALQWIFAFVIAGILLLWSFIAMIVGAPKQIIDVEQAPLLVVEEERTTTS</sequence>
<proteinExistence type="predicted"/>
<dbReference type="Proteomes" id="UP001202479">
    <property type="component" value="Unassembled WGS sequence"/>
</dbReference>
<evidence type="ECO:0008006" key="4">
    <source>
        <dbReference type="Google" id="ProtNLM"/>
    </source>
</evidence>
<protein>
    <recommendedName>
        <fullName evidence="4">DUF1774-domain-containing protein</fullName>
    </recommendedName>
</protein>
<keyword evidence="1" id="KW-1133">Transmembrane helix</keyword>
<accession>A0AAI9X0I8</accession>
<dbReference type="GeneID" id="73377638"/>
<feature type="transmembrane region" description="Helical" evidence="1">
    <location>
        <begin position="221"/>
        <end position="244"/>
    </location>
</feature>
<feature type="transmembrane region" description="Helical" evidence="1">
    <location>
        <begin position="170"/>
        <end position="190"/>
    </location>
</feature>
<feature type="transmembrane region" description="Helical" evidence="1">
    <location>
        <begin position="79"/>
        <end position="98"/>
    </location>
</feature>
<dbReference type="EMBL" id="JAHUZD010000016">
    <property type="protein sequence ID" value="KAI3407120.1"/>
    <property type="molecule type" value="Genomic_DNA"/>
</dbReference>
<dbReference type="AlphaFoldDB" id="A0AAI9X0I8"/>
<reference evidence="2" key="1">
    <citation type="journal article" date="2022" name="DNA Res.">
        <title>Genome analysis of five recently described species of the CUG-Ser clade uncovers Candida theae as a new hybrid lineage with pathogenic potential in the Candida parapsilosis species complex.</title>
        <authorList>
            <person name="Mixao V."/>
            <person name="Del Olmo V."/>
            <person name="Hegedusova E."/>
            <person name="Saus E."/>
            <person name="Pryszcz L."/>
            <person name="Cillingova A."/>
            <person name="Nosek J."/>
            <person name="Gabaldon T."/>
        </authorList>
    </citation>
    <scope>NUCLEOTIDE SEQUENCE</scope>
    <source>
        <strain evidence="2">CBS 10844</strain>
    </source>
</reference>
<organism evidence="2 3">
    <name type="scientific">Candida oxycetoniae</name>
    <dbReference type="NCBI Taxonomy" id="497107"/>
    <lineage>
        <taxon>Eukaryota</taxon>
        <taxon>Fungi</taxon>
        <taxon>Dikarya</taxon>
        <taxon>Ascomycota</taxon>
        <taxon>Saccharomycotina</taxon>
        <taxon>Pichiomycetes</taxon>
        <taxon>Debaryomycetaceae</taxon>
        <taxon>Candida/Lodderomyces clade</taxon>
        <taxon>Candida</taxon>
    </lineage>
</organism>
<keyword evidence="3" id="KW-1185">Reference proteome</keyword>
<evidence type="ECO:0000313" key="2">
    <source>
        <dbReference type="EMBL" id="KAI3407120.1"/>
    </source>
</evidence>
<feature type="transmembrane region" description="Helical" evidence="1">
    <location>
        <begin position="138"/>
        <end position="158"/>
    </location>
</feature>
<dbReference type="PANTHER" id="PTHR37992">
    <property type="entry name" value="EXPRESSED PROTEIN"/>
    <property type="match status" value="1"/>
</dbReference>
<name>A0AAI9X0I8_9ASCO</name>
<evidence type="ECO:0000313" key="3">
    <source>
        <dbReference type="Proteomes" id="UP001202479"/>
    </source>
</evidence>
<feature type="transmembrane region" description="Helical" evidence="1">
    <location>
        <begin position="51"/>
        <end position="72"/>
    </location>
</feature>
<feature type="transmembrane region" description="Helical" evidence="1">
    <location>
        <begin position="104"/>
        <end position="126"/>
    </location>
</feature>
<feature type="transmembrane region" description="Helical" evidence="1">
    <location>
        <begin position="12"/>
        <end position="31"/>
    </location>
</feature>
<keyword evidence="1" id="KW-0472">Membrane</keyword>
<evidence type="ECO:0000256" key="1">
    <source>
        <dbReference type="SAM" id="Phobius"/>
    </source>
</evidence>
<keyword evidence="1" id="KW-0812">Transmembrane</keyword>
<gene>
    <name evidence="2" type="ORF">KGF56_000021</name>
</gene>